<accession>A0ACA9LZX4</accession>
<proteinExistence type="predicted"/>
<keyword evidence="2" id="KW-1185">Reference proteome</keyword>
<evidence type="ECO:0000313" key="1">
    <source>
        <dbReference type="EMBL" id="CAG8556068.1"/>
    </source>
</evidence>
<dbReference type="EMBL" id="CAJVPU010006067">
    <property type="protein sequence ID" value="CAG8556068.1"/>
    <property type="molecule type" value="Genomic_DNA"/>
</dbReference>
<comment type="caution">
    <text evidence="1">The sequence shown here is derived from an EMBL/GenBank/DDBJ whole genome shotgun (WGS) entry which is preliminary data.</text>
</comment>
<evidence type="ECO:0000313" key="2">
    <source>
        <dbReference type="Proteomes" id="UP000789702"/>
    </source>
</evidence>
<name>A0ACA9LZX4_9GLOM</name>
<gene>
    <name evidence="1" type="ORF">DHETER_LOCUS5439</name>
</gene>
<protein>
    <submittedName>
        <fullName evidence="1">11765_t:CDS:1</fullName>
    </submittedName>
</protein>
<organism evidence="1 2">
    <name type="scientific">Dentiscutata heterogama</name>
    <dbReference type="NCBI Taxonomy" id="1316150"/>
    <lineage>
        <taxon>Eukaryota</taxon>
        <taxon>Fungi</taxon>
        <taxon>Fungi incertae sedis</taxon>
        <taxon>Mucoromycota</taxon>
        <taxon>Glomeromycotina</taxon>
        <taxon>Glomeromycetes</taxon>
        <taxon>Diversisporales</taxon>
        <taxon>Gigasporaceae</taxon>
        <taxon>Dentiscutata</taxon>
    </lineage>
</organism>
<reference evidence="1" key="1">
    <citation type="submission" date="2021-06" db="EMBL/GenBank/DDBJ databases">
        <authorList>
            <person name="Kallberg Y."/>
            <person name="Tangrot J."/>
            <person name="Rosling A."/>
        </authorList>
    </citation>
    <scope>NUCLEOTIDE SEQUENCE</scope>
    <source>
        <strain evidence="1">IL203A</strain>
    </source>
</reference>
<dbReference type="Proteomes" id="UP000789702">
    <property type="component" value="Unassembled WGS sequence"/>
</dbReference>
<sequence length="1093" mass="125377">MSRKTVTISQLLSLSRCDPVIAEAVLIGRLEVVEAEDTLFPRGTIVFYDATGELECHVLDFQLHWLSGEIVLKKWNLVLNKLANGRTISNYIEVSEVELRSNSSAILNKEKWNDTSIEKIIDILQLKTPASVEPLKNAHIVARVTVKSVLQNNKGLHASFVLTLNDISDSNFQVYVIFSGNDLIKYYISINIGKIYILTHLLRRDDFLRSIETPVFQFNSTLSTVSHCIDDESKISSLIVSNISSLKLQSRLNTRELRVMEQSMRSVELSIPLLTYQGTITCILDKILGVFVLDSRCIVHLGLHSTHYSSLFPFRVGMNLILHNIHTIPLKLERDIWKLSSSEHCPSFNSVKAIFAACHCSTIQIEKFPTEQHISEKVLSRPKSKFSLLYNSKLFTLPELLWIQSVYYDILEKFPGGFGDETLLGDSRTKTSAVNDTNGSLLSKLLQRHCLVDRRRDLLTEFFDHKSSCHTCKTSHVTEIKFPILSKIMRIIDEIAVSPALFDGNENEYTYKVISQREAGLENFHLMGILQGSVDGTLQIKDHTCKISVVNIAISQKIHTFHLNNIWVIPKYDIVIERPGKTYIQFAIDKCYCFYAKPLNFSNNLYRCIFHICHVHTTKVNGPSEEEIPKMNVKIELKILFEIDKNVERYISFLSTKQHVNIEHTYVHLSEDFVRLLPAIHVGSLYEFAYDESIQKQMRETKAKELFLNSKVNAQIRSIRIDNITTNDSEIITCKDLFNHIIGPAVVQVDEAARNMYKTLEARFLDENKILNISDILYGNSTESTNDNNRYCDSIVSLRGILISKEYRIATTLPKFLDKFILSSYRGEELYLRDKTILLRIRDIITMDVIDVYVGFTSRYILPLGIIPGRHLVLKLVAVKTSVLGTIYCYSLPISHVTLDRLPIEDSTLFQQLESTYLIDFPQDRSQLYTIYLVRCTIIQLLGVEVYWICEICDQILVNNSCSNHCSLVKHKLRAEGKFEVRDGTSVARVFAKDELVLRALMSLNDDSRQKICLDAARKKIEYSWKQSENTNRNWSKEYTNSIIGRDINLFCQPLFRKISGTKNIIELKAIRIENISPTIEAYKRIQRLKQVK</sequence>